<evidence type="ECO:0000256" key="2">
    <source>
        <dbReference type="SAM" id="MobiDB-lite"/>
    </source>
</evidence>
<sequence length="941" mass="108047">MQNPQGTQPLFNERWLQRIYKLNIKKMAKKAQKFSVGIYDKGHLKNLAKRLKAIEGILGASITEGCKIGMLSLFDEWEKEFYFKDYPEVEKKIDALMKKMHGSITTTIEEGDREAWLLSAQKNDALVDSLAKKTGITKEQIRKWKQPNLEALEAFQERKTQGMNLSERVWNLTDQFKQELEMALELGLGEGKSAAALSRDVRKYLNEPHKLFRRVKDKDGILRLSKAAKAYHPGRGVYRSSYKNALRLTATENNMAYRTADHNRWQQLDFVIGIEIKLSNNHNCKGIPKGAFRDICDTLAGRYPKDFKFVGWHPFCRCQATPILAPMDEFIEAQKEMLDGKKPEPFKQETEYPQQFQEWVKDNKQKLQTAKKLPYFVKDNSAVIFTDILHVDNPVKPGAKATPTIIDRAAQRHAARTLEEVQHIKQQWEERKKKYAEIEKDVQELNKAFAGISDKSIDAMQKAFSSYDYKAAEKAAAKLKKIKNSLDKAKWVENPYQQAAGSSLNEVLETEKEMADKMKKWQKKYGYKTFNSATLQHQLAKLEWEKHEAGSGFYKHPKFAEKVIDSHIAKTKDKIEIAQLVNKYNDFVKYKTLHAKTSLFDKYMKEMENAICSNDKEAMKKAEAKIENEQKKIEAAEKKAAAKKTQKSSHTPLKSPNKNVKIATNTDESGFFKEKNIIYTQDPIGATDYGIKYTNVLKNSIEEFAKTKKGSVFDAKDLEALSKCKSAAEIGKAVTNMRRKYLRNSSELRALQDITESVRKECEMQVRAVCNFTYGWDYEIRQIQCGNTSVVSRRGHTLKEMQERAESLERYIECAPKWNGGTTYRGMSLSNKELENIIEEFKNGEGNMLGSASWSEEKKVSMGFAYDHIGETSQKFGDKKENAVLLYTKKHKRATPIRHISEFQGEMEVLSSKDVRWKLVKDEGVKTIGGDDYRVIQVEPV</sequence>
<dbReference type="EMBL" id="AMCI01002100">
    <property type="protein sequence ID" value="EJX03624.1"/>
    <property type="molecule type" value="Genomic_DNA"/>
</dbReference>
<evidence type="ECO:0008006" key="4">
    <source>
        <dbReference type="Google" id="ProtNLM"/>
    </source>
</evidence>
<organism evidence="3">
    <name type="scientific">gut metagenome</name>
    <dbReference type="NCBI Taxonomy" id="749906"/>
    <lineage>
        <taxon>unclassified sequences</taxon>
        <taxon>metagenomes</taxon>
        <taxon>organismal metagenomes</taxon>
    </lineage>
</organism>
<comment type="caution">
    <text evidence="3">The sequence shown here is derived from an EMBL/GenBank/DDBJ whole genome shotgun (WGS) entry which is preliminary data.</text>
</comment>
<gene>
    <name evidence="3" type="ORF">EVA_08263</name>
</gene>
<name>J9G9U9_9ZZZZ</name>
<keyword evidence="1" id="KW-0175">Coiled coil</keyword>
<dbReference type="AlphaFoldDB" id="J9G9U9"/>
<feature type="compositionally biased region" description="Polar residues" evidence="2">
    <location>
        <begin position="648"/>
        <end position="660"/>
    </location>
</feature>
<accession>J9G9U9</accession>
<dbReference type="Gene3D" id="3.90.176.10">
    <property type="entry name" value="Toxin ADP-ribosyltransferase, Chain A, domain 1"/>
    <property type="match status" value="1"/>
</dbReference>
<feature type="coiled-coil region" evidence="1">
    <location>
        <begin position="418"/>
        <end position="524"/>
    </location>
</feature>
<dbReference type="SUPFAM" id="SSF56399">
    <property type="entry name" value="ADP-ribosylation"/>
    <property type="match status" value="1"/>
</dbReference>
<proteinExistence type="predicted"/>
<protein>
    <recommendedName>
        <fullName evidence="4">ADP ribosyltransferase domain-containing protein</fullName>
    </recommendedName>
</protein>
<evidence type="ECO:0000313" key="3">
    <source>
        <dbReference type="EMBL" id="EJX03624.1"/>
    </source>
</evidence>
<feature type="region of interest" description="Disordered" evidence="2">
    <location>
        <begin position="635"/>
        <end position="660"/>
    </location>
</feature>
<reference evidence="3" key="1">
    <citation type="journal article" date="2012" name="PLoS ONE">
        <title>Gene sets for utilization of primary and secondary nutrition supplies in the distal gut of endangered iberian lynx.</title>
        <authorList>
            <person name="Alcaide M."/>
            <person name="Messina E."/>
            <person name="Richter M."/>
            <person name="Bargiela R."/>
            <person name="Peplies J."/>
            <person name="Huws S.A."/>
            <person name="Newbold C.J."/>
            <person name="Golyshin P.N."/>
            <person name="Simon M.A."/>
            <person name="Lopez G."/>
            <person name="Yakimov M.M."/>
            <person name="Ferrer M."/>
        </authorList>
    </citation>
    <scope>NUCLEOTIDE SEQUENCE</scope>
</reference>
<evidence type="ECO:0000256" key="1">
    <source>
        <dbReference type="SAM" id="Coils"/>
    </source>
</evidence>